<dbReference type="GO" id="GO:0097588">
    <property type="term" value="P:archaeal or bacterial-type flagellum-dependent cell motility"/>
    <property type="evidence" value="ECO:0007669"/>
    <property type="project" value="UniProtKB-KW"/>
</dbReference>
<proteinExistence type="predicted"/>
<dbReference type="GO" id="GO:0006935">
    <property type="term" value="P:chemotaxis"/>
    <property type="evidence" value="ECO:0007669"/>
    <property type="project" value="UniProtKB-KW"/>
</dbReference>
<evidence type="ECO:0000256" key="5">
    <source>
        <dbReference type="PROSITE-ProRule" id="PRU00169"/>
    </source>
</evidence>
<dbReference type="PANTHER" id="PTHR44591">
    <property type="entry name" value="STRESS RESPONSE REGULATOR PROTEIN 1"/>
    <property type="match status" value="1"/>
</dbReference>
<sequence>MKNDLQHTLYNAIHQISGYAGLLHTHPNDVSEYADIIEKNARIIERIVQEIYQTRPNIASEPPIRYDIDIIIGKKVLIVDDMSENREILRDIFLTLQCDVESASNGPEALKKADIFLPDIICLDILMPVMDGYETAEALRNAGSSATLIAISALKEDINKNVFDAWLSKPFTAEQIISLLSSKILIKNKKISATVDLSTLDEEFRRKFMDALDKGALSRMEFLINTLDKGSAEQWLNERLAELDFEAIRSSIVSAYEIELN</sequence>
<dbReference type="Proteomes" id="UP000228859">
    <property type="component" value="Unassembled WGS sequence"/>
</dbReference>
<evidence type="ECO:0000313" key="7">
    <source>
        <dbReference type="EMBL" id="DAB38119.1"/>
    </source>
</evidence>
<name>A0A2D3WLY2_9BACT</name>
<dbReference type="RefSeq" id="WP_303663065.1">
    <property type="nucleotide sequence ID" value="NZ_DLUI01000108.1"/>
</dbReference>
<organism evidence="7 8">
    <name type="scientific">Sulfuricurvum kujiense</name>
    <dbReference type="NCBI Taxonomy" id="148813"/>
    <lineage>
        <taxon>Bacteria</taxon>
        <taxon>Pseudomonadati</taxon>
        <taxon>Campylobacterota</taxon>
        <taxon>Epsilonproteobacteria</taxon>
        <taxon>Campylobacterales</taxon>
        <taxon>Sulfurimonadaceae</taxon>
        <taxon>Sulfuricurvum</taxon>
    </lineage>
</organism>
<dbReference type="GO" id="GO:0000160">
    <property type="term" value="P:phosphorelay signal transduction system"/>
    <property type="evidence" value="ECO:0007669"/>
    <property type="project" value="InterPro"/>
</dbReference>
<evidence type="ECO:0000313" key="8">
    <source>
        <dbReference type="Proteomes" id="UP000228859"/>
    </source>
</evidence>
<dbReference type="PANTHER" id="PTHR44591:SF3">
    <property type="entry name" value="RESPONSE REGULATORY DOMAIN-CONTAINING PROTEIN"/>
    <property type="match status" value="1"/>
</dbReference>
<dbReference type="Pfam" id="PF00072">
    <property type="entry name" value="Response_reg"/>
    <property type="match status" value="1"/>
</dbReference>
<evidence type="ECO:0000256" key="2">
    <source>
        <dbReference type="ARBA" id="ARBA00022500"/>
    </source>
</evidence>
<evidence type="ECO:0000256" key="1">
    <source>
        <dbReference type="ARBA" id="ARBA00001946"/>
    </source>
</evidence>
<dbReference type="InterPro" id="IPR001789">
    <property type="entry name" value="Sig_transdc_resp-reg_receiver"/>
</dbReference>
<evidence type="ECO:0000256" key="3">
    <source>
        <dbReference type="ARBA" id="ARBA00022553"/>
    </source>
</evidence>
<dbReference type="SMART" id="SM00448">
    <property type="entry name" value="REC"/>
    <property type="match status" value="1"/>
</dbReference>
<accession>A0A2D3WLY2</accession>
<dbReference type="SUPFAM" id="SSF52172">
    <property type="entry name" value="CheY-like"/>
    <property type="match status" value="1"/>
</dbReference>
<comment type="cofactor">
    <cofactor evidence="1">
        <name>Mg(2+)</name>
        <dbReference type="ChEBI" id="CHEBI:18420"/>
    </cofactor>
</comment>
<dbReference type="InterPro" id="IPR050595">
    <property type="entry name" value="Bact_response_regulator"/>
</dbReference>
<dbReference type="AlphaFoldDB" id="A0A2D3WLY2"/>
<protein>
    <recommendedName>
        <fullName evidence="6">Response regulatory domain-containing protein</fullName>
    </recommendedName>
</protein>
<keyword evidence="3 5" id="KW-0597">Phosphoprotein</keyword>
<feature type="domain" description="Response regulatory" evidence="6">
    <location>
        <begin position="75"/>
        <end position="184"/>
    </location>
</feature>
<evidence type="ECO:0000259" key="6">
    <source>
        <dbReference type="PROSITE" id="PS50110"/>
    </source>
</evidence>
<feature type="modified residue" description="4-aspartylphosphate" evidence="5">
    <location>
        <position position="124"/>
    </location>
</feature>
<keyword evidence="4" id="KW-0283">Flagellar rotation</keyword>
<dbReference type="EMBL" id="DLUI01000108">
    <property type="protein sequence ID" value="DAB38119.1"/>
    <property type="molecule type" value="Genomic_DNA"/>
</dbReference>
<dbReference type="PROSITE" id="PS50110">
    <property type="entry name" value="RESPONSE_REGULATORY"/>
    <property type="match status" value="1"/>
</dbReference>
<dbReference type="InterPro" id="IPR011006">
    <property type="entry name" value="CheY-like_superfamily"/>
</dbReference>
<gene>
    <name evidence="7" type="ORF">CFH83_07625</name>
</gene>
<evidence type="ECO:0000256" key="4">
    <source>
        <dbReference type="ARBA" id="ARBA00022779"/>
    </source>
</evidence>
<comment type="caution">
    <text evidence="7">The sequence shown here is derived from an EMBL/GenBank/DDBJ whole genome shotgun (WGS) entry which is preliminary data.</text>
</comment>
<dbReference type="Gene3D" id="3.40.50.2300">
    <property type="match status" value="1"/>
</dbReference>
<reference evidence="7 8" key="1">
    <citation type="journal article" date="2017" name="Front. Microbiol.">
        <title>Comparative Genomic Analysis of the Class Epsilonproteobacteria and Proposed Reclassification to Epsilonbacteraeota (phyl. nov.).</title>
        <authorList>
            <person name="Waite D.W."/>
            <person name="Vanwonterghem I."/>
            <person name="Rinke C."/>
            <person name="Parks D.H."/>
            <person name="Zhang Y."/>
            <person name="Takai K."/>
            <person name="Sievert S.M."/>
            <person name="Simon J."/>
            <person name="Campbell B.J."/>
            <person name="Hanson T.E."/>
            <person name="Woyke T."/>
            <person name="Klotz M.G."/>
            <person name="Hugenholtz P."/>
        </authorList>
    </citation>
    <scope>NUCLEOTIDE SEQUENCE [LARGE SCALE GENOMIC DNA]</scope>
    <source>
        <strain evidence="7">UBA12443</strain>
    </source>
</reference>
<keyword evidence="2" id="KW-0145">Chemotaxis</keyword>